<dbReference type="AlphaFoldDB" id="J3MBE3"/>
<evidence type="ECO:0000313" key="2">
    <source>
        <dbReference type="EnsemblPlants" id="OB06G13370.1"/>
    </source>
</evidence>
<dbReference type="HOGENOM" id="CLU_2240753_0_0_1"/>
<proteinExistence type="predicted"/>
<dbReference type="EnsemblPlants" id="OB06G13370.1">
    <property type="protein sequence ID" value="OB06G13370.1"/>
    <property type="gene ID" value="OB06G13370"/>
</dbReference>
<accession>J3MBE3</accession>
<name>J3MBE3_ORYBR</name>
<sequence>MAYSSSGAWRSSASSLVCVLLMLLLVLSATVSCGEPDHGDQYRVQLVGITGRRMLVAGSSNNAATRRRRRRCRSPSRRGLAPAARTLSTINPGIFARSCVQLLIN</sequence>
<reference evidence="2" key="2">
    <citation type="submission" date="2013-04" db="UniProtKB">
        <authorList>
            <consortium name="EnsemblPlants"/>
        </authorList>
    </citation>
    <scope>IDENTIFICATION</scope>
</reference>
<evidence type="ECO:0000256" key="1">
    <source>
        <dbReference type="SAM" id="SignalP"/>
    </source>
</evidence>
<feature type="chain" id="PRO_5003773654" evidence="1">
    <location>
        <begin position="34"/>
        <end position="105"/>
    </location>
</feature>
<dbReference type="Gramene" id="OB06G13370.1">
    <property type="protein sequence ID" value="OB06G13370.1"/>
    <property type="gene ID" value="OB06G13370"/>
</dbReference>
<reference evidence="2" key="1">
    <citation type="journal article" date="2013" name="Nat. Commun.">
        <title>Whole-genome sequencing of Oryza brachyantha reveals mechanisms underlying Oryza genome evolution.</title>
        <authorList>
            <person name="Chen J."/>
            <person name="Huang Q."/>
            <person name="Gao D."/>
            <person name="Wang J."/>
            <person name="Lang Y."/>
            <person name="Liu T."/>
            <person name="Li B."/>
            <person name="Bai Z."/>
            <person name="Luis Goicoechea J."/>
            <person name="Liang C."/>
            <person name="Chen C."/>
            <person name="Zhang W."/>
            <person name="Sun S."/>
            <person name="Liao Y."/>
            <person name="Zhang X."/>
            <person name="Yang L."/>
            <person name="Song C."/>
            <person name="Wang M."/>
            <person name="Shi J."/>
            <person name="Liu G."/>
            <person name="Liu J."/>
            <person name="Zhou H."/>
            <person name="Zhou W."/>
            <person name="Yu Q."/>
            <person name="An N."/>
            <person name="Chen Y."/>
            <person name="Cai Q."/>
            <person name="Wang B."/>
            <person name="Liu B."/>
            <person name="Min J."/>
            <person name="Huang Y."/>
            <person name="Wu H."/>
            <person name="Li Z."/>
            <person name="Zhang Y."/>
            <person name="Yin Y."/>
            <person name="Song W."/>
            <person name="Jiang J."/>
            <person name="Jackson S.A."/>
            <person name="Wing R.A."/>
            <person name="Wang J."/>
            <person name="Chen M."/>
        </authorList>
    </citation>
    <scope>NUCLEOTIDE SEQUENCE [LARGE SCALE GENOMIC DNA]</scope>
    <source>
        <strain evidence="2">cv. IRGC 101232</strain>
    </source>
</reference>
<feature type="signal peptide" evidence="1">
    <location>
        <begin position="1"/>
        <end position="33"/>
    </location>
</feature>
<protein>
    <submittedName>
        <fullName evidence="2">Uncharacterized protein</fullName>
    </submittedName>
</protein>
<organism evidence="2">
    <name type="scientific">Oryza brachyantha</name>
    <name type="common">malo sina</name>
    <dbReference type="NCBI Taxonomy" id="4533"/>
    <lineage>
        <taxon>Eukaryota</taxon>
        <taxon>Viridiplantae</taxon>
        <taxon>Streptophyta</taxon>
        <taxon>Embryophyta</taxon>
        <taxon>Tracheophyta</taxon>
        <taxon>Spermatophyta</taxon>
        <taxon>Magnoliopsida</taxon>
        <taxon>Liliopsida</taxon>
        <taxon>Poales</taxon>
        <taxon>Poaceae</taxon>
        <taxon>BOP clade</taxon>
        <taxon>Oryzoideae</taxon>
        <taxon>Oryzeae</taxon>
        <taxon>Oryzinae</taxon>
        <taxon>Oryza</taxon>
    </lineage>
</organism>
<dbReference type="Proteomes" id="UP000006038">
    <property type="component" value="Chromosome 6"/>
</dbReference>
<evidence type="ECO:0000313" key="3">
    <source>
        <dbReference type="Proteomes" id="UP000006038"/>
    </source>
</evidence>
<keyword evidence="1" id="KW-0732">Signal</keyword>
<keyword evidence="3" id="KW-1185">Reference proteome</keyword>